<keyword evidence="2" id="KW-0812">Transmembrane</keyword>
<dbReference type="AlphaFoldDB" id="A0A1D2MS62"/>
<name>A0A1D2MS62_ORCCI</name>
<sequence>MTLTSFPGAFFLVSAAITVPVLLIFAWFYWQVRKEQSEDLKQSLADEGETGGGGDILNLDDGGDSTDSEASGTATPEHKERY</sequence>
<organism evidence="3 4">
    <name type="scientific">Orchesella cincta</name>
    <name type="common">Springtail</name>
    <name type="synonym">Podura cincta</name>
    <dbReference type="NCBI Taxonomy" id="48709"/>
    <lineage>
        <taxon>Eukaryota</taxon>
        <taxon>Metazoa</taxon>
        <taxon>Ecdysozoa</taxon>
        <taxon>Arthropoda</taxon>
        <taxon>Hexapoda</taxon>
        <taxon>Collembola</taxon>
        <taxon>Entomobryomorpha</taxon>
        <taxon>Entomobryoidea</taxon>
        <taxon>Orchesellidae</taxon>
        <taxon>Orchesellinae</taxon>
        <taxon>Orchesella</taxon>
    </lineage>
</organism>
<evidence type="ECO:0000313" key="4">
    <source>
        <dbReference type="Proteomes" id="UP000094527"/>
    </source>
</evidence>
<keyword evidence="2" id="KW-1133">Transmembrane helix</keyword>
<feature type="transmembrane region" description="Helical" evidence="2">
    <location>
        <begin position="6"/>
        <end position="30"/>
    </location>
</feature>
<keyword evidence="4" id="KW-1185">Reference proteome</keyword>
<evidence type="ECO:0000256" key="1">
    <source>
        <dbReference type="SAM" id="MobiDB-lite"/>
    </source>
</evidence>
<dbReference type="EMBL" id="LJIJ01000605">
    <property type="protein sequence ID" value="ODM95927.1"/>
    <property type="molecule type" value="Genomic_DNA"/>
</dbReference>
<reference evidence="3 4" key="1">
    <citation type="journal article" date="2016" name="Genome Biol. Evol.">
        <title>Gene Family Evolution Reflects Adaptation to Soil Environmental Stressors in the Genome of the Collembolan Orchesella cincta.</title>
        <authorList>
            <person name="Faddeeva-Vakhrusheva A."/>
            <person name="Derks M.F."/>
            <person name="Anvar S.Y."/>
            <person name="Agamennone V."/>
            <person name="Suring W."/>
            <person name="Smit S."/>
            <person name="van Straalen N.M."/>
            <person name="Roelofs D."/>
        </authorList>
    </citation>
    <scope>NUCLEOTIDE SEQUENCE [LARGE SCALE GENOMIC DNA]</scope>
    <source>
        <tissue evidence="3">Mixed pool</tissue>
    </source>
</reference>
<evidence type="ECO:0000313" key="3">
    <source>
        <dbReference type="EMBL" id="ODM95927.1"/>
    </source>
</evidence>
<proteinExistence type="predicted"/>
<protein>
    <submittedName>
        <fullName evidence="3">Uncharacterized protein</fullName>
    </submittedName>
</protein>
<accession>A0A1D2MS62</accession>
<gene>
    <name evidence="3" type="ORF">Ocin01_10754</name>
</gene>
<evidence type="ECO:0000256" key="2">
    <source>
        <dbReference type="SAM" id="Phobius"/>
    </source>
</evidence>
<dbReference type="Proteomes" id="UP000094527">
    <property type="component" value="Unassembled WGS sequence"/>
</dbReference>
<keyword evidence="2" id="KW-0472">Membrane</keyword>
<dbReference type="OrthoDB" id="3026777at2759"/>
<feature type="region of interest" description="Disordered" evidence="1">
    <location>
        <begin position="40"/>
        <end position="82"/>
    </location>
</feature>
<comment type="caution">
    <text evidence="3">The sequence shown here is derived from an EMBL/GenBank/DDBJ whole genome shotgun (WGS) entry which is preliminary data.</text>
</comment>